<proteinExistence type="predicted"/>
<keyword evidence="3" id="KW-1185">Reference proteome</keyword>
<comment type="caution">
    <text evidence="2">The sequence shown here is derived from an EMBL/GenBank/DDBJ whole genome shotgun (WGS) entry which is preliminary data.</text>
</comment>
<sequence length="76" mass="8683">HIARPIFESLLSEVTYLKQLTNTAEPLEEDRNNVLREINAARLLRLDEEFKQTEQGPIKDGVTAEDAAEEESDEIE</sequence>
<dbReference type="AlphaFoldDB" id="A0A9N9CUX1"/>
<feature type="non-terminal residue" evidence="2">
    <location>
        <position position="76"/>
    </location>
</feature>
<evidence type="ECO:0000256" key="1">
    <source>
        <dbReference type="SAM" id="MobiDB-lite"/>
    </source>
</evidence>
<protein>
    <submittedName>
        <fullName evidence="2">6287_t:CDS:1</fullName>
    </submittedName>
</protein>
<reference evidence="2" key="1">
    <citation type="submission" date="2021-06" db="EMBL/GenBank/DDBJ databases">
        <authorList>
            <person name="Kallberg Y."/>
            <person name="Tangrot J."/>
            <person name="Rosling A."/>
        </authorList>
    </citation>
    <scope>NUCLEOTIDE SEQUENCE</scope>
    <source>
        <strain evidence="2">BR232B</strain>
    </source>
</reference>
<evidence type="ECO:0000313" key="3">
    <source>
        <dbReference type="Proteomes" id="UP000789739"/>
    </source>
</evidence>
<accession>A0A9N9CUX1</accession>
<feature type="region of interest" description="Disordered" evidence="1">
    <location>
        <begin position="52"/>
        <end position="76"/>
    </location>
</feature>
<dbReference type="EMBL" id="CAJVPI010001435">
    <property type="protein sequence ID" value="CAG8612664.1"/>
    <property type="molecule type" value="Genomic_DNA"/>
</dbReference>
<organism evidence="2 3">
    <name type="scientific">Paraglomus brasilianum</name>
    <dbReference type="NCBI Taxonomy" id="144538"/>
    <lineage>
        <taxon>Eukaryota</taxon>
        <taxon>Fungi</taxon>
        <taxon>Fungi incertae sedis</taxon>
        <taxon>Mucoromycota</taxon>
        <taxon>Glomeromycotina</taxon>
        <taxon>Glomeromycetes</taxon>
        <taxon>Paraglomerales</taxon>
        <taxon>Paraglomeraceae</taxon>
        <taxon>Paraglomus</taxon>
    </lineage>
</organism>
<evidence type="ECO:0000313" key="2">
    <source>
        <dbReference type="EMBL" id="CAG8612664.1"/>
    </source>
</evidence>
<gene>
    <name evidence="2" type="ORF">PBRASI_LOCUS8259</name>
</gene>
<dbReference type="Proteomes" id="UP000789739">
    <property type="component" value="Unassembled WGS sequence"/>
</dbReference>
<feature type="compositionally biased region" description="Acidic residues" evidence="1">
    <location>
        <begin position="66"/>
        <end position="76"/>
    </location>
</feature>
<name>A0A9N9CUX1_9GLOM</name>